<evidence type="ECO:0000259" key="5">
    <source>
        <dbReference type="PROSITE" id="PS51186"/>
    </source>
</evidence>
<comment type="similarity">
    <text evidence="1 4">Belongs to the acetyltransferase Eis family.</text>
</comment>
<dbReference type="InterPro" id="IPR022902">
    <property type="entry name" value="NAcTrfase_Eis"/>
</dbReference>
<dbReference type="Pfam" id="PF17668">
    <property type="entry name" value="Acetyltransf_17"/>
    <property type="match status" value="1"/>
</dbReference>
<evidence type="ECO:0000256" key="1">
    <source>
        <dbReference type="ARBA" id="ARBA00009213"/>
    </source>
</evidence>
<dbReference type="InterPro" id="IPR036527">
    <property type="entry name" value="SCP2_sterol-bd_dom_sf"/>
</dbReference>
<dbReference type="NCBIfam" id="NF002367">
    <property type="entry name" value="PRK01346.1-4"/>
    <property type="match status" value="1"/>
</dbReference>
<feature type="active site" description="Proton acceptor; via carboxylate" evidence="4">
    <location>
        <position position="420"/>
    </location>
</feature>
<accession>A0ABP5QMG1</accession>
<dbReference type="Pfam" id="PF13527">
    <property type="entry name" value="Acetyltransf_9"/>
    <property type="match status" value="1"/>
</dbReference>
<dbReference type="InterPro" id="IPR000182">
    <property type="entry name" value="GNAT_dom"/>
</dbReference>
<comment type="subunit">
    <text evidence="4">Homohexamer; trimer of dimers.</text>
</comment>
<dbReference type="CDD" id="cd04301">
    <property type="entry name" value="NAT_SF"/>
    <property type="match status" value="1"/>
</dbReference>
<dbReference type="InterPro" id="IPR016181">
    <property type="entry name" value="Acyl_CoA_acyltransferase"/>
</dbReference>
<feature type="binding site" evidence="4">
    <location>
        <begin position="96"/>
        <end position="98"/>
    </location>
    <ligand>
        <name>acetyl-CoA</name>
        <dbReference type="ChEBI" id="CHEBI:57288"/>
    </ligand>
</feature>
<dbReference type="InterPro" id="IPR025559">
    <property type="entry name" value="Eis_dom"/>
</dbReference>
<dbReference type="PROSITE" id="PS51186">
    <property type="entry name" value="GNAT"/>
    <property type="match status" value="1"/>
</dbReference>
<dbReference type="Pfam" id="PF13530">
    <property type="entry name" value="SCP2_2"/>
    <property type="match status" value="1"/>
</dbReference>
<dbReference type="Proteomes" id="UP001500305">
    <property type="component" value="Unassembled WGS sequence"/>
</dbReference>
<reference evidence="7" key="1">
    <citation type="journal article" date="2019" name="Int. J. Syst. Evol. Microbiol.">
        <title>The Global Catalogue of Microorganisms (GCM) 10K type strain sequencing project: providing services to taxonomists for standard genome sequencing and annotation.</title>
        <authorList>
            <consortium name="The Broad Institute Genomics Platform"/>
            <consortium name="The Broad Institute Genome Sequencing Center for Infectious Disease"/>
            <person name="Wu L."/>
            <person name="Ma J."/>
        </authorList>
    </citation>
    <scope>NUCLEOTIDE SEQUENCE [LARGE SCALE GENOMIC DNA]</scope>
    <source>
        <strain evidence="7">JCM 7356</strain>
    </source>
</reference>
<keyword evidence="3 4" id="KW-0012">Acyltransferase</keyword>
<protein>
    <submittedName>
        <fullName evidence="6">GNAT family N-acetyltransferase</fullName>
    </submittedName>
</protein>
<keyword evidence="7" id="KW-1185">Reference proteome</keyword>
<dbReference type="SUPFAM" id="SSF55718">
    <property type="entry name" value="SCP-like"/>
    <property type="match status" value="1"/>
</dbReference>
<proteinExistence type="inferred from homology"/>
<keyword evidence="2 4" id="KW-0808">Transferase</keyword>
<evidence type="ECO:0000313" key="7">
    <source>
        <dbReference type="Proteomes" id="UP001500305"/>
    </source>
</evidence>
<name>A0ABP5QMG1_9ACTN</name>
<dbReference type="InterPro" id="IPR051554">
    <property type="entry name" value="Acetyltransferase_Eis"/>
</dbReference>
<dbReference type="PANTHER" id="PTHR37817:SF1">
    <property type="entry name" value="N-ACETYLTRANSFERASE EIS"/>
    <property type="match status" value="1"/>
</dbReference>
<dbReference type="PANTHER" id="PTHR37817">
    <property type="entry name" value="N-ACETYLTRANSFERASE EIS"/>
    <property type="match status" value="1"/>
</dbReference>
<feature type="binding site" evidence="4">
    <location>
        <begin position="132"/>
        <end position="133"/>
    </location>
    <ligand>
        <name>acetyl-CoA</name>
        <dbReference type="ChEBI" id="CHEBI:57288"/>
    </ligand>
</feature>
<organism evidence="6 7">
    <name type="scientific">Kitasatospora cystarginea</name>
    <dbReference type="NCBI Taxonomy" id="58350"/>
    <lineage>
        <taxon>Bacteria</taxon>
        <taxon>Bacillati</taxon>
        <taxon>Actinomycetota</taxon>
        <taxon>Actinomycetes</taxon>
        <taxon>Kitasatosporales</taxon>
        <taxon>Streptomycetaceae</taxon>
        <taxon>Kitasatospora</taxon>
    </lineage>
</organism>
<evidence type="ECO:0000256" key="4">
    <source>
        <dbReference type="HAMAP-Rule" id="MF_01812"/>
    </source>
</evidence>
<dbReference type="InterPro" id="IPR041380">
    <property type="entry name" value="Acetyltransf_17"/>
</dbReference>
<gene>
    <name evidence="6" type="ORF">GCM10010430_22170</name>
</gene>
<dbReference type="EMBL" id="BAAATR010000007">
    <property type="protein sequence ID" value="GAA2240291.1"/>
    <property type="molecule type" value="Genomic_DNA"/>
</dbReference>
<evidence type="ECO:0000256" key="3">
    <source>
        <dbReference type="ARBA" id="ARBA00023315"/>
    </source>
</evidence>
<evidence type="ECO:0000313" key="6">
    <source>
        <dbReference type="EMBL" id="GAA2240291.1"/>
    </source>
</evidence>
<comment type="caution">
    <text evidence="6">The sequence shown here is derived from an EMBL/GenBank/DDBJ whole genome shotgun (WGS) entry which is preliminary data.</text>
</comment>
<dbReference type="HAMAP" id="MF_01812">
    <property type="entry name" value="Eis"/>
    <property type="match status" value="1"/>
</dbReference>
<evidence type="ECO:0000256" key="2">
    <source>
        <dbReference type="ARBA" id="ARBA00022679"/>
    </source>
</evidence>
<dbReference type="Gene3D" id="3.40.630.30">
    <property type="match status" value="2"/>
</dbReference>
<feature type="domain" description="N-acetyltransferase" evidence="5">
    <location>
        <begin position="19"/>
        <end position="160"/>
    </location>
</feature>
<sequence>MSDSAPPTAATTPESSSRLRIREVPDSDLDRAIDLASLVFLETYDDEMRARHRKFLLRCNRIGAYADGRLVGLLAAVRLRVSVPGGGLPCAGLTFVCVAPTHRRRGVLSELVAELWRRCAVAGRPLAALWASEAAIYGRYGFGAATRLCTVEIDSRRPLDLRVAPDPRPLRLLDPAEAPAVLGPRYEASRAERAGRLARDGYWWREQILPEQDEDDDELSPPRVVVLGDGPSLDYAVYRTRGGEDSPGVVEVYELEAGTGRAAAALWSYLAGIDLTGRVRAWGRPADDPLLLIAADRDQVRVTQEFPALWLRLADVGAALTGRSWAAPVDLVLDVSDGSIPANNGRFRLAAGPGGESYRASAEPADLSLDVRDLAACYLGGTRVGDLVRAGLVAEHTAGAARVLDAALYTDRLPFTSDEF</sequence>
<dbReference type="SUPFAM" id="SSF55729">
    <property type="entry name" value="Acyl-CoA N-acyltransferases (Nat)"/>
    <property type="match status" value="1"/>
</dbReference>
<dbReference type="Gene3D" id="3.30.1050.10">
    <property type="entry name" value="SCP2 sterol-binding domain"/>
    <property type="match status" value="1"/>
</dbReference>
<feature type="binding site" evidence="4">
    <location>
        <begin position="104"/>
        <end position="109"/>
    </location>
    <ligand>
        <name>acetyl-CoA</name>
        <dbReference type="ChEBI" id="CHEBI:57288"/>
    </ligand>
</feature>
<feature type="active site" description="Proton donor" evidence="4">
    <location>
        <position position="137"/>
    </location>
</feature>